<reference evidence="2" key="1">
    <citation type="submission" date="2020-05" db="EMBL/GenBank/DDBJ databases">
        <authorList>
            <person name="Chiriac C."/>
            <person name="Salcher M."/>
            <person name="Ghai R."/>
            <person name="Kavagutti S V."/>
        </authorList>
    </citation>
    <scope>NUCLEOTIDE SEQUENCE</scope>
</reference>
<dbReference type="EMBL" id="CAFBOU010000060">
    <property type="protein sequence ID" value="CAB4994088.1"/>
    <property type="molecule type" value="Genomic_DNA"/>
</dbReference>
<evidence type="ECO:0000313" key="1">
    <source>
        <dbReference type="EMBL" id="CAB4950609.1"/>
    </source>
</evidence>
<organism evidence="2">
    <name type="scientific">freshwater metagenome</name>
    <dbReference type="NCBI Taxonomy" id="449393"/>
    <lineage>
        <taxon>unclassified sequences</taxon>
        <taxon>metagenomes</taxon>
        <taxon>ecological metagenomes</taxon>
    </lineage>
</organism>
<dbReference type="AlphaFoldDB" id="A0A6J7NNF4"/>
<dbReference type="EMBL" id="CAFBNK010000094">
    <property type="protein sequence ID" value="CAB4950609.1"/>
    <property type="molecule type" value="Genomic_DNA"/>
</dbReference>
<gene>
    <name evidence="1" type="ORF">UFOPK3786_00573</name>
    <name evidence="2" type="ORF">UFOPK4010_00781</name>
</gene>
<name>A0A6J7NNF4_9ZZZZ</name>
<protein>
    <submittedName>
        <fullName evidence="2">Unannotated protein</fullName>
    </submittedName>
</protein>
<sequence>MPPRSPIFNSAAFARAVSGRTPIAKITKAAGRIAPLANVTVCSSIVETPSERCSSTPCSSISFETKVAISGSSGAKTCGVASTSEVFIPRCMRFSAISTPMNPPPITTALAGFSPTRAVMRSTSSTVRRVIALSTPGIGGTTGDAPGLRINLS</sequence>
<evidence type="ECO:0000313" key="2">
    <source>
        <dbReference type="EMBL" id="CAB4994088.1"/>
    </source>
</evidence>
<proteinExistence type="predicted"/>
<accession>A0A6J7NNF4</accession>